<keyword evidence="4" id="KW-0479">Metal-binding</keyword>
<evidence type="ECO:0000256" key="6">
    <source>
        <dbReference type="ARBA" id="ARBA00051506"/>
    </source>
</evidence>
<dbReference type="PANTHER" id="PTHR12001:SF69">
    <property type="entry name" value="ALL TRANS-POLYPRENYL-DIPHOSPHATE SYNTHASE PDSS1"/>
    <property type="match status" value="1"/>
</dbReference>
<dbReference type="InterPro" id="IPR033749">
    <property type="entry name" value="Polyprenyl_synt_CS"/>
</dbReference>
<evidence type="ECO:0000256" key="2">
    <source>
        <dbReference type="ARBA" id="ARBA00006706"/>
    </source>
</evidence>
<evidence type="ECO:0000256" key="9">
    <source>
        <dbReference type="ARBA" id="ARBA00072473"/>
    </source>
</evidence>
<evidence type="ECO:0000313" key="14">
    <source>
        <dbReference type="EMBL" id="RMB11874.1"/>
    </source>
</evidence>
<dbReference type="PANTHER" id="PTHR12001">
    <property type="entry name" value="GERANYLGERANYL PYROPHOSPHATE SYNTHASE"/>
    <property type="match status" value="1"/>
</dbReference>
<evidence type="ECO:0000256" key="3">
    <source>
        <dbReference type="ARBA" id="ARBA00022679"/>
    </source>
</evidence>
<evidence type="ECO:0000256" key="8">
    <source>
        <dbReference type="ARBA" id="ARBA00066511"/>
    </source>
</evidence>
<evidence type="ECO:0000256" key="5">
    <source>
        <dbReference type="ARBA" id="ARBA00022842"/>
    </source>
</evidence>
<feature type="region of interest" description="Disordered" evidence="13">
    <location>
        <begin position="1"/>
        <end position="31"/>
    </location>
</feature>
<evidence type="ECO:0000256" key="12">
    <source>
        <dbReference type="RuleBase" id="RU004466"/>
    </source>
</evidence>
<dbReference type="GO" id="GO:0008299">
    <property type="term" value="P:isoprenoid biosynthetic process"/>
    <property type="evidence" value="ECO:0007669"/>
    <property type="project" value="InterPro"/>
</dbReference>
<dbReference type="EMBL" id="REFR01000009">
    <property type="protein sequence ID" value="RMB11874.1"/>
    <property type="molecule type" value="Genomic_DNA"/>
</dbReference>
<name>A0A3M0CQP7_9PROT</name>
<dbReference type="CDD" id="cd00685">
    <property type="entry name" value="Trans_IPPS_HT"/>
    <property type="match status" value="1"/>
</dbReference>
<dbReference type="SUPFAM" id="SSF48576">
    <property type="entry name" value="Terpenoid synthases"/>
    <property type="match status" value="1"/>
</dbReference>
<reference evidence="14 15" key="1">
    <citation type="submission" date="2018-10" db="EMBL/GenBank/DDBJ databases">
        <title>Genomic Encyclopedia of Archaeal and Bacterial Type Strains, Phase II (KMG-II): from individual species to whole genera.</title>
        <authorList>
            <person name="Goeker M."/>
        </authorList>
    </citation>
    <scope>NUCLEOTIDE SEQUENCE [LARGE SCALE GENOMIC DNA]</scope>
    <source>
        <strain evidence="14 15">DSM 25217</strain>
    </source>
</reference>
<gene>
    <name evidence="14" type="ORF">BXY39_0360</name>
</gene>
<dbReference type="GO" id="GO:0106350">
    <property type="term" value="F:all-trans-octaprenyl-diphosphate synthase activity"/>
    <property type="evidence" value="ECO:0007669"/>
    <property type="project" value="UniProtKB-EC"/>
</dbReference>
<evidence type="ECO:0000256" key="4">
    <source>
        <dbReference type="ARBA" id="ARBA00022723"/>
    </source>
</evidence>
<keyword evidence="3 12" id="KW-0808">Transferase</keyword>
<feature type="compositionally biased region" description="Low complexity" evidence="13">
    <location>
        <begin position="1"/>
        <end position="10"/>
    </location>
</feature>
<dbReference type="RefSeq" id="WP_121937106.1">
    <property type="nucleotide sequence ID" value="NZ_REFR01000009.1"/>
</dbReference>
<sequence length="353" mass="37666">MRGLSPAASAAEKHSATAATRQDGKPSGPSAMDRLQALVADDMAAVNACILDRMQSPVALIPQLAGHLVSSGGKRLRPVLTLACAQLIGFEGRRHIKLAACVEFIHTATLLHDDVVDASTLRRGRETANEIWGNQASVLVGDFLFSRAFELMVEDGSLDVLRILSAASSVIAEGEVLQLTTTGDLATDEATYLDVIGAKTAVLFAAACEIAGVVADGDDDTRARLRSFGQALGIAFQIVDDVLDYSARQATLGKTVGDDFQEGKLTLPVIYALAGADAPEKAFWKRCLEDLDQRDGDLEQALSLMGRHDALPRAMDRARDYVRDAHAAIAPFADGPMKQALSDIVDFVIERGH</sequence>
<keyword evidence="15" id="KW-1185">Reference proteome</keyword>
<dbReference type="PROSITE" id="PS00444">
    <property type="entry name" value="POLYPRENYL_SYNTHASE_2"/>
    <property type="match status" value="1"/>
</dbReference>
<dbReference type="Gene3D" id="1.10.600.10">
    <property type="entry name" value="Farnesyl Diphosphate Synthase"/>
    <property type="match status" value="1"/>
</dbReference>
<comment type="catalytic activity">
    <reaction evidence="6">
        <text>5 isopentenyl diphosphate + (2E,6E)-farnesyl diphosphate = all-trans-octaprenyl diphosphate + 5 diphosphate</text>
        <dbReference type="Rhea" id="RHEA:27798"/>
        <dbReference type="ChEBI" id="CHEBI:33019"/>
        <dbReference type="ChEBI" id="CHEBI:57711"/>
        <dbReference type="ChEBI" id="CHEBI:128769"/>
        <dbReference type="ChEBI" id="CHEBI:175763"/>
        <dbReference type="EC" id="2.5.1.90"/>
    </reaction>
</comment>
<organism evidence="14 15">
    <name type="scientific">Eilatimonas milleporae</name>
    <dbReference type="NCBI Taxonomy" id="911205"/>
    <lineage>
        <taxon>Bacteria</taxon>
        <taxon>Pseudomonadati</taxon>
        <taxon>Pseudomonadota</taxon>
        <taxon>Alphaproteobacteria</taxon>
        <taxon>Kordiimonadales</taxon>
        <taxon>Kordiimonadaceae</taxon>
        <taxon>Eilatimonas</taxon>
    </lineage>
</organism>
<dbReference type="EC" id="2.5.1.90" evidence="8"/>
<comment type="similarity">
    <text evidence="2 12">Belongs to the FPP/GGPP synthase family.</text>
</comment>
<dbReference type="InterPro" id="IPR000092">
    <property type="entry name" value="Polyprenyl_synt"/>
</dbReference>
<dbReference type="Pfam" id="PF00348">
    <property type="entry name" value="polyprenyl_synt"/>
    <property type="match status" value="1"/>
</dbReference>
<dbReference type="FunFam" id="1.10.600.10:FF:000002">
    <property type="entry name" value="Octaprenyl diphosphate synthase"/>
    <property type="match status" value="1"/>
</dbReference>
<evidence type="ECO:0000256" key="11">
    <source>
        <dbReference type="ARBA" id="ARBA00083124"/>
    </source>
</evidence>
<evidence type="ECO:0000256" key="10">
    <source>
        <dbReference type="ARBA" id="ARBA00079637"/>
    </source>
</evidence>
<comment type="caution">
    <text evidence="14">The sequence shown here is derived from an EMBL/GenBank/DDBJ whole genome shotgun (WGS) entry which is preliminary data.</text>
</comment>
<proteinExistence type="inferred from homology"/>
<dbReference type="InterPro" id="IPR008949">
    <property type="entry name" value="Isoprenoid_synthase_dom_sf"/>
</dbReference>
<dbReference type="InParanoid" id="A0A3M0CQP7"/>
<dbReference type="GO" id="GO:0046872">
    <property type="term" value="F:metal ion binding"/>
    <property type="evidence" value="ECO:0007669"/>
    <property type="project" value="UniProtKB-KW"/>
</dbReference>
<dbReference type="OrthoDB" id="9805316at2"/>
<dbReference type="Proteomes" id="UP000271227">
    <property type="component" value="Unassembled WGS sequence"/>
</dbReference>
<evidence type="ECO:0000256" key="1">
    <source>
        <dbReference type="ARBA" id="ARBA00001946"/>
    </source>
</evidence>
<evidence type="ECO:0000313" key="15">
    <source>
        <dbReference type="Proteomes" id="UP000271227"/>
    </source>
</evidence>
<evidence type="ECO:0000256" key="13">
    <source>
        <dbReference type="SAM" id="MobiDB-lite"/>
    </source>
</evidence>
<comment type="function">
    <text evidence="7">Supplies octaprenyl diphosphate, the precursor for the side chain of the isoprenoid quinones ubiquinone and menaquinone.</text>
</comment>
<dbReference type="SFLD" id="SFLDS00005">
    <property type="entry name" value="Isoprenoid_Synthase_Type_I"/>
    <property type="match status" value="1"/>
</dbReference>
<comment type="cofactor">
    <cofactor evidence="1">
        <name>Mg(2+)</name>
        <dbReference type="ChEBI" id="CHEBI:18420"/>
    </cofactor>
</comment>
<evidence type="ECO:0000256" key="7">
    <source>
        <dbReference type="ARBA" id="ARBA00055029"/>
    </source>
</evidence>
<accession>A0A3M0CQP7</accession>
<protein>
    <recommendedName>
        <fullName evidence="9">Octaprenyl diphosphate synthase</fullName>
        <ecNumber evidence="8">2.5.1.90</ecNumber>
    </recommendedName>
    <alternativeName>
        <fullName evidence="11">All-trans-octaprenyl-diphosphate synthase</fullName>
    </alternativeName>
    <alternativeName>
        <fullName evidence="10">Octaprenyl pyrophosphate synthase</fullName>
    </alternativeName>
</protein>
<dbReference type="FunCoup" id="A0A3M0CQP7">
    <property type="interactions" value="478"/>
</dbReference>
<keyword evidence="5" id="KW-0460">Magnesium</keyword>
<dbReference type="PROSITE" id="PS00723">
    <property type="entry name" value="POLYPRENYL_SYNTHASE_1"/>
    <property type="match status" value="1"/>
</dbReference>
<dbReference type="AlphaFoldDB" id="A0A3M0CQP7"/>